<keyword evidence="3" id="KW-0808">Transferase</keyword>
<dbReference type="OrthoDB" id="9764657at2"/>
<organism evidence="3 4">
    <name type="scientific">Dictyobacter arantiisoli</name>
    <dbReference type="NCBI Taxonomy" id="2014874"/>
    <lineage>
        <taxon>Bacteria</taxon>
        <taxon>Bacillati</taxon>
        <taxon>Chloroflexota</taxon>
        <taxon>Ktedonobacteria</taxon>
        <taxon>Ktedonobacterales</taxon>
        <taxon>Dictyobacteraceae</taxon>
        <taxon>Dictyobacter</taxon>
    </lineage>
</organism>
<keyword evidence="4" id="KW-1185">Reference proteome</keyword>
<dbReference type="InterPro" id="IPR028098">
    <property type="entry name" value="Glyco_trans_4-like_N"/>
</dbReference>
<evidence type="ECO:0000313" key="4">
    <source>
        <dbReference type="Proteomes" id="UP000322530"/>
    </source>
</evidence>
<evidence type="ECO:0000259" key="2">
    <source>
        <dbReference type="Pfam" id="PF13439"/>
    </source>
</evidence>
<dbReference type="PANTHER" id="PTHR12526">
    <property type="entry name" value="GLYCOSYLTRANSFERASE"/>
    <property type="match status" value="1"/>
</dbReference>
<dbReference type="Gene3D" id="3.40.50.2000">
    <property type="entry name" value="Glycogen Phosphorylase B"/>
    <property type="match status" value="2"/>
</dbReference>
<dbReference type="Pfam" id="PF00534">
    <property type="entry name" value="Glycos_transf_1"/>
    <property type="match status" value="1"/>
</dbReference>
<dbReference type="EMBL" id="BIXY01000035">
    <property type="protein sequence ID" value="GCF09036.1"/>
    <property type="molecule type" value="Genomic_DNA"/>
</dbReference>
<dbReference type="GO" id="GO:0016757">
    <property type="term" value="F:glycosyltransferase activity"/>
    <property type="evidence" value="ECO:0007669"/>
    <property type="project" value="InterPro"/>
</dbReference>
<dbReference type="PANTHER" id="PTHR12526:SF595">
    <property type="entry name" value="BLL5217 PROTEIN"/>
    <property type="match status" value="1"/>
</dbReference>
<sequence length="388" mass="43676">MKIAQIAPPWVSLPPQAHGGTENVIYQLVEELVELGHEVTVFAPADAHTAAKQVSFIPKSLLTEGVPWQANLKAYYHLHKSLEYVAEHDFDVVHTHLSSSSDMYIFPLATMLTTPHVTTLHAYFPFDRTTDNWIGDADHYFMEWANHVSLVAISENARRRVSHTTGFVGTVHNGLRLDQYTPTAPSAGDYFVWLGHFTYENGAHLAIEAAKCAGVPLLLAGVKEQYNRDAMEYYRHLVKPSIDGVQIRTVRLASTRDRINLLRQARGLLHPIQWDEPFGMALIEAMATGCPVISLARGAAPELIDHGHSGFLAHNLHEMIAYIKHIDEIQREDVRDHAEQYFSSRIMAEKYLHIYTNEIAARNFSAREASHISTQPLHPINTHNMLSV</sequence>
<reference evidence="3 4" key="1">
    <citation type="submission" date="2019-01" db="EMBL/GenBank/DDBJ databases">
        <title>Draft genome sequence of Dictyobacter sp. Uno17.</title>
        <authorList>
            <person name="Wang C.M."/>
            <person name="Zheng Y."/>
            <person name="Sakai Y."/>
            <person name="Abe K."/>
            <person name="Yokota A."/>
            <person name="Yabe S."/>
        </authorList>
    </citation>
    <scope>NUCLEOTIDE SEQUENCE [LARGE SCALE GENOMIC DNA]</scope>
    <source>
        <strain evidence="3 4">Uno17</strain>
    </source>
</reference>
<dbReference type="Proteomes" id="UP000322530">
    <property type="component" value="Unassembled WGS sequence"/>
</dbReference>
<dbReference type="RefSeq" id="WP_149401997.1">
    <property type="nucleotide sequence ID" value="NZ_BIXY01000035.1"/>
</dbReference>
<comment type="caution">
    <text evidence="3">The sequence shown here is derived from an EMBL/GenBank/DDBJ whole genome shotgun (WGS) entry which is preliminary data.</text>
</comment>
<dbReference type="AlphaFoldDB" id="A0A5A5TCZ5"/>
<evidence type="ECO:0000259" key="1">
    <source>
        <dbReference type="Pfam" id="PF00534"/>
    </source>
</evidence>
<dbReference type="Pfam" id="PF13439">
    <property type="entry name" value="Glyco_transf_4"/>
    <property type="match status" value="1"/>
</dbReference>
<dbReference type="InterPro" id="IPR001296">
    <property type="entry name" value="Glyco_trans_1"/>
</dbReference>
<name>A0A5A5TCZ5_9CHLR</name>
<proteinExistence type="predicted"/>
<protein>
    <submittedName>
        <fullName evidence="3">Glycosyl transferase</fullName>
    </submittedName>
</protein>
<dbReference type="CDD" id="cd03802">
    <property type="entry name" value="GT4_AviGT4-like"/>
    <property type="match status" value="1"/>
</dbReference>
<evidence type="ECO:0000313" key="3">
    <source>
        <dbReference type="EMBL" id="GCF09036.1"/>
    </source>
</evidence>
<dbReference type="SUPFAM" id="SSF53756">
    <property type="entry name" value="UDP-Glycosyltransferase/glycogen phosphorylase"/>
    <property type="match status" value="1"/>
</dbReference>
<gene>
    <name evidence="3" type="ORF">KDI_26000</name>
</gene>
<feature type="domain" description="Glycosyl transferase family 1" evidence="1">
    <location>
        <begin position="189"/>
        <end position="332"/>
    </location>
</feature>
<feature type="domain" description="Glycosyltransferase subfamily 4-like N-terminal" evidence="2">
    <location>
        <begin position="19"/>
        <end position="178"/>
    </location>
</feature>
<accession>A0A5A5TCZ5</accession>